<keyword evidence="2" id="KW-1185">Reference proteome</keyword>
<reference evidence="2" key="1">
    <citation type="journal article" date="2019" name="Int. J. Syst. Evol. Microbiol.">
        <title>The Global Catalogue of Microorganisms (GCM) 10K type strain sequencing project: providing services to taxonomists for standard genome sequencing and annotation.</title>
        <authorList>
            <consortium name="The Broad Institute Genomics Platform"/>
            <consortium name="The Broad Institute Genome Sequencing Center for Infectious Disease"/>
            <person name="Wu L."/>
            <person name="Ma J."/>
        </authorList>
    </citation>
    <scope>NUCLEOTIDE SEQUENCE [LARGE SCALE GENOMIC DNA]</scope>
    <source>
        <strain evidence="2">JCM 14304</strain>
    </source>
</reference>
<organism evidence="1 2">
    <name type="scientific">Kribbella karoonensis</name>
    <dbReference type="NCBI Taxonomy" id="324851"/>
    <lineage>
        <taxon>Bacteria</taxon>
        <taxon>Bacillati</taxon>
        <taxon>Actinomycetota</taxon>
        <taxon>Actinomycetes</taxon>
        <taxon>Propionibacteriales</taxon>
        <taxon>Kribbellaceae</taxon>
        <taxon>Kribbella</taxon>
    </lineage>
</organism>
<proteinExistence type="predicted"/>
<accession>A0ABP4PNQ5</accession>
<sequence length="98" mass="10887">MPALEAHVETARADRYLAQLTSHLGHGPGGLRVLSECPDELVVDLGAATWTIRSTPEQLMLHLEADDPVALEEQSNRVAHRVEQLGRRDDLRVSWQPS</sequence>
<evidence type="ECO:0000313" key="1">
    <source>
        <dbReference type="EMBL" id="GAA1582918.1"/>
    </source>
</evidence>
<dbReference type="InterPro" id="IPR014543">
    <property type="entry name" value="UCP028291"/>
</dbReference>
<gene>
    <name evidence="1" type="ORF">GCM10009742_29770</name>
</gene>
<name>A0ABP4PNQ5_9ACTN</name>
<evidence type="ECO:0000313" key="2">
    <source>
        <dbReference type="Proteomes" id="UP001500190"/>
    </source>
</evidence>
<dbReference type="EMBL" id="BAAAND010000005">
    <property type="protein sequence ID" value="GAA1582918.1"/>
    <property type="molecule type" value="Genomic_DNA"/>
</dbReference>
<dbReference type="Pfam" id="PF09981">
    <property type="entry name" value="DUF2218"/>
    <property type="match status" value="1"/>
</dbReference>
<dbReference type="RefSeq" id="WP_344191359.1">
    <property type="nucleotide sequence ID" value="NZ_BAAAND010000005.1"/>
</dbReference>
<evidence type="ECO:0008006" key="3">
    <source>
        <dbReference type="Google" id="ProtNLM"/>
    </source>
</evidence>
<dbReference type="Proteomes" id="UP001500190">
    <property type="component" value="Unassembled WGS sequence"/>
</dbReference>
<dbReference type="Gene3D" id="3.30.310.50">
    <property type="entry name" value="Alpha-D-phosphohexomutase, C-terminal domain"/>
    <property type="match status" value="1"/>
</dbReference>
<comment type="caution">
    <text evidence="1">The sequence shown here is derived from an EMBL/GenBank/DDBJ whole genome shotgun (WGS) entry which is preliminary data.</text>
</comment>
<protein>
    <recommendedName>
        <fullName evidence="3">DUF2218 domain-containing protein</fullName>
    </recommendedName>
</protein>